<dbReference type="AlphaFoldDB" id="A0A6P7FI06"/>
<dbReference type="InParanoid" id="A0A6P7FI06"/>
<gene>
    <name evidence="1" type="primary">LOC114328144</name>
</gene>
<proteinExistence type="predicted"/>
<reference evidence="1" key="1">
    <citation type="submission" date="2025-08" db="UniProtKB">
        <authorList>
            <consortium name="RefSeq"/>
        </authorList>
    </citation>
    <scope>IDENTIFICATION</scope>
    <source>
        <tissue evidence="1">Whole insect</tissue>
    </source>
</reference>
<evidence type="ECO:0000313" key="1">
    <source>
        <dbReference type="RefSeq" id="XP_028132723.1"/>
    </source>
</evidence>
<sequence>MHSFCYRYSELASFGQHCLKSIQDTVKDDYLVDNLMMDGLQNQNDNDNPSTNENHFYDIQPICLVRDIRKEENTKVYTELKPLPLIDGTKDGSQNDTSSFKFHCSIQLNVVLNFSRGVAAVFTVISRESG</sequence>
<name>A0A6P7FI06_DIAVI</name>
<dbReference type="RefSeq" id="XP_028132723.1">
    <property type="nucleotide sequence ID" value="XM_028276922.1"/>
</dbReference>
<accession>A0A6P7FI06</accession>
<organism evidence="1">
    <name type="scientific">Diabrotica virgifera virgifera</name>
    <name type="common">western corn rootworm</name>
    <dbReference type="NCBI Taxonomy" id="50390"/>
    <lineage>
        <taxon>Eukaryota</taxon>
        <taxon>Metazoa</taxon>
        <taxon>Ecdysozoa</taxon>
        <taxon>Arthropoda</taxon>
        <taxon>Hexapoda</taxon>
        <taxon>Insecta</taxon>
        <taxon>Pterygota</taxon>
        <taxon>Neoptera</taxon>
        <taxon>Endopterygota</taxon>
        <taxon>Coleoptera</taxon>
        <taxon>Polyphaga</taxon>
        <taxon>Cucujiformia</taxon>
        <taxon>Chrysomeloidea</taxon>
        <taxon>Chrysomelidae</taxon>
        <taxon>Galerucinae</taxon>
        <taxon>Diabroticina</taxon>
        <taxon>Diabroticites</taxon>
        <taxon>Diabrotica</taxon>
    </lineage>
</organism>
<protein>
    <submittedName>
        <fullName evidence="1">Uncharacterized protein LOC114328144</fullName>
    </submittedName>
</protein>